<dbReference type="InterPro" id="IPR051712">
    <property type="entry name" value="ARTD-AVP"/>
</dbReference>
<dbReference type="PANTHER" id="PTHR45740">
    <property type="entry name" value="POLY [ADP-RIBOSE] POLYMERASE"/>
    <property type="match status" value="1"/>
</dbReference>
<dbReference type="EMBL" id="RRYP01002931">
    <property type="protein sequence ID" value="TNV84288.1"/>
    <property type="molecule type" value="Genomic_DNA"/>
</dbReference>
<dbReference type="GO" id="GO:0003950">
    <property type="term" value="F:NAD+ poly-ADP-ribosyltransferase activity"/>
    <property type="evidence" value="ECO:0007669"/>
    <property type="project" value="TreeGrafter"/>
</dbReference>
<dbReference type="OrthoDB" id="302958at2759"/>
<dbReference type="SUPFAM" id="SSF56399">
    <property type="entry name" value="ADP-ribosylation"/>
    <property type="match status" value="1"/>
</dbReference>
<evidence type="ECO:0000313" key="1">
    <source>
        <dbReference type="EMBL" id="TNV84288.1"/>
    </source>
</evidence>
<protein>
    <submittedName>
        <fullName evidence="1">Uncharacterized protein</fullName>
    </submittedName>
</protein>
<sequence>MIVNEGFVTTEIKLKILGLKSKELNDILKSLFQKAIGLPSNWEQIGGLITGQNELQIYSLEKGSPEWNKVHNKFNASMPASEVIRVERIQNIKLWNCFEKETQEYVKIDTRELFYGSKNMPPEDIYKGENGFKTLWNQGIREVHKYFAKNSYYCSINCYRVPHTTDKQMFLATVIDCTKLQEDPDASVRKPQPTEKSEESMSGDYADLYTISSKYKAYPSYLITYQ</sequence>
<dbReference type="Proteomes" id="UP000785679">
    <property type="component" value="Unassembled WGS sequence"/>
</dbReference>
<dbReference type="GO" id="GO:1990404">
    <property type="term" value="F:NAD+-protein mono-ADP-ribosyltransferase activity"/>
    <property type="evidence" value="ECO:0007669"/>
    <property type="project" value="TreeGrafter"/>
</dbReference>
<dbReference type="AlphaFoldDB" id="A0A8J8T7L5"/>
<proteinExistence type="predicted"/>
<comment type="caution">
    <text evidence="1">The sequence shown here is derived from an EMBL/GenBank/DDBJ whole genome shotgun (WGS) entry which is preliminary data.</text>
</comment>
<gene>
    <name evidence="1" type="ORF">FGO68_gene2401</name>
</gene>
<name>A0A8J8T7L5_HALGN</name>
<reference evidence="1" key="1">
    <citation type="submission" date="2019-06" db="EMBL/GenBank/DDBJ databases">
        <authorList>
            <person name="Zheng W."/>
        </authorList>
    </citation>
    <scope>NUCLEOTIDE SEQUENCE</scope>
    <source>
        <strain evidence="1">QDHG01</strain>
    </source>
</reference>
<dbReference type="PANTHER" id="PTHR45740:SF2">
    <property type="entry name" value="POLY [ADP-RIBOSE] POLYMERASE"/>
    <property type="match status" value="1"/>
</dbReference>
<dbReference type="Gene3D" id="3.90.228.10">
    <property type="match status" value="1"/>
</dbReference>
<evidence type="ECO:0000313" key="2">
    <source>
        <dbReference type="Proteomes" id="UP000785679"/>
    </source>
</evidence>
<accession>A0A8J8T7L5</accession>
<organism evidence="1 2">
    <name type="scientific">Halteria grandinella</name>
    <dbReference type="NCBI Taxonomy" id="5974"/>
    <lineage>
        <taxon>Eukaryota</taxon>
        <taxon>Sar</taxon>
        <taxon>Alveolata</taxon>
        <taxon>Ciliophora</taxon>
        <taxon>Intramacronucleata</taxon>
        <taxon>Spirotrichea</taxon>
        <taxon>Stichotrichia</taxon>
        <taxon>Sporadotrichida</taxon>
        <taxon>Halteriidae</taxon>
        <taxon>Halteria</taxon>
    </lineage>
</organism>
<dbReference type="GO" id="GO:0005634">
    <property type="term" value="C:nucleus"/>
    <property type="evidence" value="ECO:0007669"/>
    <property type="project" value="TreeGrafter"/>
</dbReference>
<keyword evidence="2" id="KW-1185">Reference proteome</keyword>